<dbReference type="CDD" id="cd07149">
    <property type="entry name" value="ALDH_y4uC"/>
    <property type="match status" value="1"/>
</dbReference>
<evidence type="ECO:0000256" key="2">
    <source>
        <dbReference type="ARBA" id="ARBA00023002"/>
    </source>
</evidence>
<dbReference type="SUPFAM" id="SSF53720">
    <property type="entry name" value="ALDH-like"/>
    <property type="match status" value="1"/>
</dbReference>
<sequence length="483" mass="52890">MKEAFTLTHLTKHLWINGQWKETKAYYELHAPYDQKLIAKVAKATPSHVKEAMDGAHTAASIMRAMPAFERAGILAKVALLLQDRREELAKLCATEAGKPIRAARAEIDRTVTTYQFAAEEAKRIYGETIPMDAAPGGSNRLGMTWREPLGIVVAITPFNFPFNLVAHKLGPAFAAGNTVVLKPANQTPLSALAIAELFHEAGLPAGALQVLTGSGRELSDELLRDERVRKVTFTGSPEVGKAIKAKAGLRKVTLELGSNSALIVEPDTNIPNLIERCVEGAFSYAGQVCISLQRIYVHEQVYEAFCELFITQTAKLRVGNPLEEQTDISAMIHADELERIEAWVQEAVAQGARIGYGGQRDGSTWEPTVLLNVTPDMNVSCKETFAPVVSIVKYRDLDEAIALTNNSAFGLNIGIYTNNIDRAFYAARALEAGAVIINDIPTFRLDHMPYGGVKDSGYGREGVKYAVEEMTELKFVSIRLNT</sequence>
<dbReference type="InterPro" id="IPR016162">
    <property type="entry name" value="Ald_DH_N"/>
</dbReference>
<name>A0ABR9AXS7_9BACL</name>
<evidence type="ECO:0000313" key="5">
    <source>
        <dbReference type="Proteomes" id="UP000634529"/>
    </source>
</evidence>
<protein>
    <submittedName>
        <fullName evidence="4">Aldehyde dehydrogenase family protein</fullName>
    </submittedName>
</protein>
<organism evidence="4 5">
    <name type="scientific">Paenibacillus arenosi</name>
    <dbReference type="NCBI Taxonomy" id="2774142"/>
    <lineage>
        <taxon>Bacteria</taxon>
        <taxon>Bacillati</taxon>
        <taxon>Bacillota</taxon>
        <taxon>Bacilli</taxon>
        <taxon>Bacillales</taxon>
        <taxon>Paenibacillaceae</taxon>
        <taxon>Paenibacillus</taxon>
    </lineage>
</organism>
<proteinExistence type="inferred from homology"/>
<dbReference type="EMBL" id="JACYTN010000006">
    <property type="protein sequence ID" value="MBD8498899.1"/>
    <property type="molecule type" value="Genomic_DNA"/>
</dbReference>
<dbReference type="PANTHER" id="PTHR42991">
    <property type="entry name" value="ALDEHYDE DEHYDROGENASE"/>
    <property type="match status" value="1"/>
</dbReference>
<dbReference type="InterPro" id="IPR016163">
    <property type="entry name" value="Ald_DH_C"/>
</dbReference>
<evidence type="ECO:0000313" key="4">
    <source>
        <dbReference type="EMBL" id="MBD8498899.1"/>
    </source>
</evidence>
<comment type="caution">
    <text evidence="4">The sequence shown here is derived from an EMBL/GenBank/DDBJ whole genome shotgun (WGS) entry which is preliminary data.</text>
</comment>
<dbReference type="Pfam" id="PF00171">
    <property type="entry name" value="Aldedh"/>
    <property type="match status" value="1"/>
</dbReference>
<dbReference type="Gene3D" id="3.40.605.10">
    <property type="entry name" value="Aldehyde Dehydrogenase, Chain A, domain 1"/>
    <property type="match status" value="1"/>
</dbReference>
<dbReference type="InterPro" id="IPR015590">
    <property type="entry name" value="Aldehyde_DH_dom"/>
</dbReference>
<dbReference type="InterPro" id="IPR051020">
    <property type="entry name" value="ALDH-related_metabolic_enz"/>
</dbReference>
<evidence type="ECO:0000256" key="1">
    <source>
        <dbReference type="ARBA" id="ARBA00009986"/>
    </source>
</evidence>
<feature type="domain" description="Aldehyde dehydrogenase" evidence="3">
    <location>
        <begin position="25"/>
        <end position="477"/>
    </location>
</feature>
<accession>A0ABR9AXS7</accession>
<dbReference type="Proteomes" id="UP000634529">
    <property type="component" value="Unassembled WGS sequence"/>
</dbReference>
<reference evidence="4 5" key="1">
    <citation type="submission" date="2020-09" db="EMBL/GenBank/DDBJ databases">
        <title>Paenibacillus sp. CAU 1523 isolated from sand of Haeundae Beach.</title>
        <authorList>
            <person name="Kim W."/>
        </authorList>
    </citation>
    <scope>NUCLEOTIDE SEQUENCE [LARGE SCALE GENOMIC DNA]</scope>
    <source>
        <strain evidence="4 5">CAU 1523</strain>
    </source>
</reference>
<keyword evidence="5" id="KW-1185">Reference proteome</keyword>
<comment type="similarity">
    <text evidence="1">Belongs to the aldehyde dehydrogenase family.</text>
</comment>
<dbReference type="PANTHER" id="PTHR42991:SF1">
    <property type="entry name" value="ALDEHYDE DEHYDROGENASE"/>
    <property type="match status" value="1"/>
</dbReference>
<keyword evidence="2" id="KW-0560">Oxidoreductase</keyword>
<dbReference type="InterPro" id="IPR016161">
    <property type="entry name" value="Ald_DH/histidinol_DH"/>
</dbReference>
<dbReference type="Gene3D" id="3.40.309.10">
    <property type="entry name" value="Aldehyde Dehydrogenase, Chain A, domain 2"/>
    <property type="match status" value="1"/>
</dbReference>
<gene>
    <name evidence="4" type="ORF">IFO66_11355</name>
</gene>
<evidence type="ECO:0000259" key="3">
    <source>
        <dbReference type="Pfam" id="PF00171"/>
    </source>
</evidence>